<evidence type="ECO:0000313" key="2">
    <source>
        <dbReference type="EMBL" id="MFC0528748.1"/>
    </source>
</evidence>
<dbReference type="PROSITE" id="PS51202">
    <property type="entry name" value="RCK_C"/>
    <property type="match status" value="1"/>
</dbReference>
<organism evidence="2 3">
    <name type="scientific">Phytohabitans kaempferiae</name>
    <dbReference type="NCBI Taxonomy" id="1620943"/>
    <lineage>
        <taxon>Bacteria</taxon>
        <taxon>Bacillati</taxon>
        <taxon>Actinomycetota</taxon>
        <taxon>Actinomycetes</taxon>
        <taxon>Micromonosporales</taxon>
        <taxon>Micromonosporaceae</taxon>
    </lineage>
</organism>
<dbReference type="PIRSF" id="PIRSF005028">
    <property type="entry name" value="KhtT"/>
    <property type="match status" value="1"/>
</dbReference>
<dbReference type="SUPFAM" id="SSF116726">
    <property type="entry name" value="TrkA C-terminal domain-like"/>
    <property type="match status" value="1"/>
</dbReference>
<accession>A0ABV6M2L3</accession>
<evidence type="ECO:0000313" key="3">
    <source>
        <dbReference type="Proteomes" id="UP001589867"/>
    </source>
</evidence>
<dbReference type="Pfam" id="PF02080">
    <property type="entry name" value="TrkA_C"/>
    <property type="match status" value="1"/>
</dbReference>
<dbReference type="Proteomes" id="UP001589867">
    <property type="component" value="Unassembled WGS sequence"/>
</dbReference>
<gene>
    <name evidence="2" type="ORF">ACFFIA_13865</name>
</gene>
<dbReference type="InterPro" id="IPR058776">
    <property type="entry name" value="KhtT-like_N"/>
</dbReference>
<sequence length="156" mass="16805">MRIDRQELPGIGTLHAFTTRAGQRVGVIQRRDGQRTLALYRDDDPHAVHRAATLDADEAHHLVDLLHPVVTVDHVDPSADQPSLVRLKVLSGSPADGQRLSVLETPDTRVLAIIRDGQLVGWPSADTTLRASDTIVATGTAAGIDALTRHLDGGEH</sequence>
<keyword evidence="3" id="KW-1185">Reference proteome</keyword>
<dbReference type="InterPro" id="IPR006037">
    <property type="entry name" value="RCK_C"/>
</dbReference>
<dbReference type="Pfam" id="PF25991">
    <property type="entry name" value="KhtT_N"/>
    <property type="match status" value="1"/>
</dbReference>
<dbReference type="Gene3D" id="3.30.70.1450">
    <property type="entry name" value="Regulator of K+ conductance, C-terminal domain"/>
    <property type="match status" value="1"/>
</dbReference>
<proteinExistence type="predicted"/>
<comment type="caution">
    <text evidence="2">The sequence shown here is derived from an EMBL/GenBank/DDBJ whole genome shotgun (WGS) entry which is preliminary data.</text>
</comment>
<feature type="domain" description="RCK C-terminal" evidence="1">
    <location>
        <begin position="72"/>
        <end position="153"/>
    </location>
</feature>
<evidence type="ECO:0000259" key="1">
    <source>
        <dbReference type="PROSITE" id="PS51202"/>
    </source>
</evidence>
<protein>
    <submittedName>
        <fullName evidence="2">TrkA C-terminal domain-containing protein</fullName>
    </submittedName>
</protein>
<name>A0ABV6M2L3_9ACTN</name>
<dbReference type="EMBL" id="JBHLUH010000020">
    <property type="protein sequence ID" value="MFC0528748.1"/>
    <property type="molecule type" value="Genomic_DNA"/>
</dbReference>
<dbReference type="RefSeq" id="WP_377250704.1">
    <property type="nucleotide sequence ID" value="NZ_JBHLUH010000020.1"/>
</dbReference>
<dbReference type="InterPro" id="IPR036721">
    <property type="entry name" value="RCK_C_sf"/>
</dbReference>
<dbReference type="InterPro" id="IPR026278">
    <property type="entry name" value="KhtT"/>
</dbReference>
<reference evidence="2 3" key="1">
    <citation type="submission" date="2024-09" db="EMBL/GenBank/DDBJ databases">
        <authorList>
            <person name="Sun Q."/>
            <person name="Mori K."/>
        </authorList>
    </citation>
    <scope>NUCLEOTIDE SEQUENCE [LARGE SCALE GENOMIC DNA]</scope>
    <source>
        <strain evidence="2 3">TBRC 3947</strain>
    </source>
</reference>